<keyword evidence="2" id="KW-1003">Cell membrane</keyword>
<dbReference type="InterPro" id="IPR050539">
    <property type="entry name" value="ThrE_Dicarb/AminoAcid_Exp"/>
</dbReference>
<dbReference type="STRING" id="1114972.FD35_GL000787"/>
<dbReference type="eggNOG" id="COG2966">
    <property type="taxonomic scope" value="Bacteria"/>
</dbReference>
<dbReference type="PANTHER" id="PTHR34390:SF2">
    <property type="entry name" value="SUCCINATE TRANSPORTER SUBUNIT YJJP-RELATED"/>
    <property type="match status" value="1"/>
</dbReference>
<feature type="transmembrane region" description="Helical" evidence="7">
    <location>
        <begin position="141"/>
        <end position="159"/>
    </location>
</feature>
<evidence type="ECO:0000256" key="4">
    <source>
        <dbReference type="ARBA" id="ARBA00022989"/>
    </source>
</evidence>
<dbReference type="OrthoDB" id="9813917at2"/>
<keyword evidence="3 7" id="KW-0812">Transmembrane</keyword>
<dbReference type="Proteomes" id="UP000051999">
    <property type="component" value="Unassembled WGS sequence"/>
</dbReference>
<evidence type="ECO:0000259" key="8">
    <source>
        <dbReference type="Pfam" id="PF06738"/>
    </source>
</evidence>
<feature type="transmembrane region" description="Helical" evidence="7">
    <location>
        <begin position="196"/>
        <end position="216"/>
    </location>
</feature>
<dbReference type="PATRIC" id="fig|1114972.6.peg.791"/>
<evidence type="ECO:0000256" key="6">
    <source>
        <dbReference type="ARBA" id="ARBA00034125"/>
    </source>
</evidence>
<keyword evidence="5 7" id="KW-0472">Membrane</keyword>
<keyword evidence="4 7" id="KW-1133">Transmembrane helix</keyword>
<dbReference type="GO" id="GO:0015744">
    <property type="term" value="P:succinate transport"/>
    <property type="evidence" value="ECO:0007669"/>
    <property type="project" value="TreeGrafter"/>
</dbReference>
<dbReference type="EMBL" id="AZFF01000013">
    <property type="protein sequence ID" value="KRL53956.1"/>
    <property type="molecule type" value="Genomic_DNA"/>
</dbReference>
<keyword evidence="10" id="KW-1185">Reference proteome</keyword>
<sequence>MDEAQLVMDTALLAGQILLANGSEIARVEDTMQRIADNAGYRYANIFVLLTGITMSLPDGESTQVRPIHSRTIDLEKVAQVNTLSRQFASDEIDLPTFYQQLRQIEVAVPTFPFWLQELAAIVVSMTLMVAFTGIDAPVKLLFAMLAGGGGYAVFYYVNHELRVRFLSEFLASLVIGFVAYVGIRWLGFTHAAGDAVIIGALMPLVPGVPIMNAFSDTMSGNYLSGPARAVEAVLSVCAIGLGIAIMVSLW</sequence>
<evidence type="ECO:0000256" key="2">
    <source>
        <dbReference type="ARBA" id="ARBA00022475"/>
    </source>
</evidence>
<evidence type="ECO:0000313" key="10">
    <source>
        <dbReference type="Proteomes" id="UP000051999"/>
    </source>
</evidence>
<evidence type="ECO:0000313" key="9">
    <source>
        <dbReference type="EMBL" id="KRL53956.1"/>
    </source>
</evidence>
<name>A0A0R1RF95_9LACO</name>
<feature type="domain" description="Threonine/serine exporter-like N-terminal" evidence="8">
    <location>
        <begin position="10"/>
        <end position="250"/>
    </location>
</feature>
<dbReference type="Pfam" id="PF06738">
    <property type="entry name" value="ThrE"/>
    <property type="match status" value="1"/>
</dbReference>
<feature type="transmembrane region" description="Helical" evidence="7">
    <location>
        <begin position="228"/>
        <end position="250"/>
    </location>
</feature>
<comment type="subcellular location">
    <subcellularLocation>
        <location evidence="1">Cell membrane</location>
        <topology evidence="1">Multi-pass membrane protein</topology>
    </subcellularLocation>
</comment>
<gene>
    <name evidence="9" type="ORF">FD35_GL000787</name>
</gene>
<feature type="transmembrane region" description="Helical" evidence="7">
    <location>
        <begin position="166"/>
        <end position="184"/>
    </location>
</feature>
<dbReference type="InterPro" id="IPR010619">
    <property type="entry name" value="ThrE-like_N"/>
</dbReference>
<dbReference type="PANTHER" id="PTHR34390">
    <property type="entry name" value="UPF0442 PROTEIN YJJB-RELATED"/>
    <property type="match status" value="1"/>
</dbReference>
<dbReference type="GO" id="GO:0022857">
    <property type="term" value="F:transmembrane transporter activity"/>
    <property type="evidence" value="ECO:0007669"/>
    <property type="project" value="InterPro"/>
</dbReference>
<protein>
    <submittedName>
        <fullName evidence="9">Integral membrane protein</fullName>
    </submittedName>
</protein>
<proteinExistence type="inferred from homology"/>
<feature type="transmembrane region" description="Helical" evidence="7">
    <location>
        <begin position="112"/>
        <end position="135"/>
    </location>
</feature>
<evidence type="ECO:0000256" key="7">
    <source>
        <dbReference type="SAM" id="Phobius"/>
    </source>
</evidence>
<reference evidence="9 10" key="1">
    <citation type="journal article" date="2015" name="Genome Announc.">
        <title>Expanding the biotechnology potential of lactobacilli through comparative genomics of 213 strains and associated genera.</title>
        <authorList>
            <person name="Sun Z."/>
            <person name="Harris H.M."/>
            <person name="McCann A."/>
            <person name="Guo C."/>
            <person name="Argimon S."/>
            <person name="Zhang W."/>
            <person name="Yang X."/>
            <person name="Jeffery I.B."/>
            <person name="Cooney J.C."/>
            <person name="Kagawa T.F."/>
            <person name="Liu W."/>
            <person name="Song Y."/>
            <person name="Salvetti E."/>
            <person name="Wrobel A."/>
            <person name="Rasinkangas P."/>
            <person name="Parkhill J."/>
            <person name="Rea M.C."/>
            <person name="O'Sullivan O."/>
            <person name="Ritari J."/>
            <person name="Douillard F.P."/>
            <person name="Paul Ross R."/>
            <person name="Yang R."/>
            <person name="Briner A.E."/>
            <person name="Felis G.E."/>
            <person name="de Vos W.M."/>
            <person name="Barrangou R."/>
            <person name="Klaenhammer T.R."/>
            <person name="Caufield P.W."/>
            <person name="Cui Y."/>
            <person name="Zhang H."/>
            <person name="O'Toole P.W."/>
        </authorList>
    </citation>
    <scope>NUCLEOTIDE SEQUENCE [LARGE SCALE GENOMIC DNA]</scope>
    <source>
        <strain evidence="9 10">DSM 15814</strain>
    </source>
</reference>
<evidence type="ECO:0000256" key="5">
    <source>
        <dbReference type="ARBA" id="ARBA00023136"/>
    </source>
</evidence>
<dbReference type="AlphaFoldDB" id="A0A0R1RF95"/>
<organism evidence="9 10">
    <name type="scientific">Furfurilactobacillus rossiae DSM 15814</name>
    <dbReference type="NCBI Taxonomy" id="1114972"/>
    <lineage>
        <taxon>Bacteria</taxon>
        <taxon>Bacillati</taxon>
        <taxon>Bacillota</taxon>
        <taxon>Bacilli</taxon>
        <taxon>Lactobacillales</taxon>
        <taxon>Lactobacillaceae</taxon>
        <taxon>Furfurilactobacillus</taxon>
    </lineage>
</organism>
<comment type="caution">
    <text evidence="9">The sequence shown here is derived from an EMBL/GenBank/DDBJ whole genome shotgun (WGS) entry which is preliminary data.</text>
</comment>
<accession>A0A0R1RF95</accession>
<dbReference type="RefSeq" id="WP_017260985.1">
    <property type="nucleotide sequence ID" value="NZ_AUAW01000014.1"/>
</dbReference>
<comment type="similarity">
    <text evidence="6">Belongs to the ThrE exporter (TC 2.A.79) family.</text>
</comment>
<evidence type="ECO:0000256" key="3">
    <source>
        <dbReference type="ARBA" id="ARBA00022692"/>
    </source>
</evidence>
<dbReference type="GO" id="GO:0005886">
    <property type="term" value="C:plasma membrane"/>
    <property type="evidence" value="ECO:0007669"/>
    <property type="project" value="UniProtKB-SubCell"/>
</dbReference>
<evidence type="ECO:0000256" key="1">
    <source>
        <dbReference type="ARBA" id="ARBA00004651"/>
    </source>
</evidence>